<keyword evidence="2" id="KW-0472">Membrane</keyword>
<reference evidence="4 5" key="1">
    <citation type="journal article" date="2020" name="Genome Biol. Evol.">
        <title>A new high-quality draft genome assembly of the Chinese cordyceps Ophiocordyceps sinensis.</title>
        <authorList>
            <person name="Shu R."/>
            <person name="Zhang J."/>
            <person name="Meng Q."/>
            <person name="Zhang H."/>
            <person name="Zhou G."/>
            <person name="Li M."/>
            <person name="Wu P."/>
            <person name="Zhao Y."/>
            <person name="Chen C."/>
            <person name="Qin Q."/>
        </authorList>
    </citation>
    <scope>NUCLEOTIDE SEQUENCE [LARGE SCALE GENOMIC DNA]</scope>
    <source>
        <strain evidence="4 5">IOZ07</strain>
    </source>
</reference>
<keyword evidence="3" id="KW-0732">Signal</keyword>
<feature type="compositionally biased region" description="Low complexity" evidence="1">
    <location>
        <begin position="307"/>
        <end position="346"/>
    </location>
</feature>
<dbReference type="EMBL" id="JAAVMX010000008">
    <property type="protein sequence ID" value="KAF4505036.1"/>
    <property type="molecule type" value="Genomic_DNA"/>
</dbReference>
<evidence type="ECO:0000256" key="2">
    <source>
        <dbReference type="SAM" id="Phobius"/>
    </source>
</evidence>
<evidence type="ECO:0000256" key="3">
    <source>
        <dbReference type="SAM" id="SignalP"/>
    </source>
</evidence>
<feature type="region of interest" description="Disordered" evidence="1">
    <location>
        <begin position="193"/>
        <end position="217"/>
    </location>
</feature>
<evidence type="ECO:0000313" key="5">
    <source>
        <dbReference type="Proteomes" id="UP000557566"/>
    </source>
</evidence>
<keyword evidence="2" id="KW-0812">Transmembrane</keyword>
<dbReference type="Proteomes" id="UP000557566">
    <property type="component" value="Unassembled WGS sequence"/>
</dbReference>
<name>A0A8H4LTS6_9HYPO</name>
<evidence type="ECO:0000256" key="1">
    <source>
        <dbReference type="SAM" id="MobiDB-lite"/>
    </source>
</evidence>
<feature type="region of interest" description="Disordered" evidence="1">
    <location>
        <begin position="252"/>
        <end position="389"/>
    </location>
</feature>
<feature type="signal peptide" evidence="3">
    <location>
        <begin position="1"/>
        <end position="17"/>
    </location>
</feature>
<organism evidence="4 5">
    <name type="scientific">Ophiocordyceps sinensis</name>
    <dbReference type="NCBI Taxonomy" id="72228"/>
    <lineage>
        <taxon>Eukaryota</taxon>
        <taxon>Fungi</taxon>
        <taxon>Dikarya</taxon>
        <taxon>Ascomycota</taxon>
        <taxon>Pezizomycotina</taxon>
        <taxon>Sordariomycetes</taxon>
        <taxon>Hypocreomycetidae</taxon>
        <taxon>Hypocreales</taxon>
        <taxon>Ophiocordycipitaceae</taxon>
        <taxon>Ophiocordyceps</taxon>
    </lineage>
</organism>
<dbReference type="AlphaFoldDB" id="A0A8H4LTS6"/>
<keyword evidence="2" id="KW-1133">Transmembrane helix</keyword>
<comment type="caution">
    <text evidence="4">The sequence shown here is derived from an EMBL/GenBank/DDBJ whole genome shotgun (WGS) entry which is preliminary data.</text>
</comment>
<protein>
    <submittedName>
        <fullName evidence="4">Uncharacterized protein</fullName>
    </submittedName>
</protein>
<keyword evidence="5" id="KW-1185">Reference proteome</keyword>
<feature type="chain" id="PRO_5034836395" evidence="3">
    <location>
        <begin position="18"/>
        <end position="389"/>
    </location>
</feature>
<feature type="transmembrane region" description="Helical" evidence="2">
    <location>
        <begin position="220"/>
        <end position="245"/>
    </location>
</feature>
<dbReference type="CDD" id="cd12087">
    <property type="entry name" value="TM_EGFR-like"/>
    <property type="match status" value="1"/>
</dbReference>
<feature type="compositionally biased region" description="Polar residues" evidence="1">
    <location>
        <begin position="257"/>
        <end position="292"/>
    </location>
</feature>
<sequence>MRLRPAIVLSLSAVAAALSPSSGSQQPWTLPQETDVAFMAEQQLRMGSSPRPTHPPPPPAHYRFGRMDLAPRLDQNTLDPGTCGFVLSDGDPVTCDTSAWTCSSQNSYIGCCEPNKPCTRVQTVCINYYASQAGECDLPFDHHTLCCSSAAQACYSHFMTKPGSSGTLTALRCSTSSGTDFMVDYDPSLSVTQSFPSSTESSVSARPATGNLSGPAQNNVGVITGGALGGVTILGLIGLVAFLLVRRRSSNAKDSGIQYSSPQTALAQSPPQDPYTFSSPPQSSDPHMSVYSQHAHPSRGWHNQHEQQFQGQYPLQQPGGYSPYGATPGYAAPSTTSAPPSSVPSPHMVKGGEGPHGAMPRPAAYRQDQPSELAAVVPPGYDNNRAELS</sequence>
<proteinExistence type="predicted"/>
<dbReference type="OrthoDB" id="4814718at2759"/>
<gene>
    <name evidence="4" type="ORF">G6O67_007032</name>
</gene>
<accession>A0A8H4LTS6</accession>
<evidence type="ECO:0000313" key="4">
    <source>
        <dbReference type="EMBL" id="KAF4505036.1"/>
    </source>
</evidence>